<dbReference type="Proteomes" id="UP001199795">
    <property type="component" value="Unassembled WGS sequence"/>
</dbReference>
<proteinExistence type="predicted"/>
<evidence type="ECO:0000313" key="2">
    <source>
        <dbReference type="Proteomes" id="UP001199795"/>
    </source>
</evidence>
<accession>A0AAE3ET49</accession>
<dbReference type="EMBL" id="JAKKDU010000027">
    <property type="protein sequence ID" value="MCF7569655.1"/>
    <property type="molecule type" value="Genomic_DNA"/>
</dbReference>
<protein>
    <submittedName>
        <fullName evidence="1">Uncharacterized protein</fullName>
    </submittedName>
</protein>
<comment type="caution">
    <text evidence="1">The sequence shown here is derived from an EMBL/GenBank/DDBJ whole genome shotgun (WGS) entry which is preliminary data.</text>
</comment>
<gene>
    <name evidence="1" type="ORF">L3X37_15010</name>
</gene>
<evidence type="ECO:0000313" key="1">
    <source>
        <dbReference type="EMBL" id="MCF7569655.1"/>
    </source>
</evidence>
<dbReference type="AlphaFoldDB" id="A0AAE3ET49"/>
<keyword evidence="2" id="KW-1185">Reference proteome</keyword>
<organism evidence="1 2">
    <name type="scientific">Wocania arenilitoris</name>
    <dbReference type="NCBI Taxonomy" id="2044858"/>
    <lineage>
        <taxon>Bacteria</taxon>
        <taxon>Pseudomonadati</taxon>
        <taxon>Bacteroidota</taxon>
        <taxon>Flavobacteriia</taxon>
        <taxon>Flavobacteriales</taxon>
        <taxon>Flavobacteriaceae</taxon>
        <taxon>Wocania</taxon>
    </lineage>
</organism>
<sequence length="208" mass="24553">MKKRLKKILIFGLGIFFLGLILYQITLYAQDEIRNYKKYGIALNGERAEIGLKELSKNWNYEYYNDSEPVNEDLANKMFKTFTFQNIETGMSYEIDSLNNDKFYTGKLTWINSNILFWKNGITAEMDTYEKVVDSATSEFLHLTYYFCDDNGNKNYYEANHYISKLDEFYCGTPAVMERERQRKSGKPYFGNITKKQADSILTNWNQK</sequence>
<dbReference type="RefSeq" id="WP_237240982.1">
    <property type="nucleotide sequence ID" value="NZ_JAKKDU010000027.1"/>
</dbReference>
<name>A0AAE3ET49_9FLAO</name>
<reference evidence="1" key="1">
    <citation type="submission" date="2022-01" db="EMBL/GenBank/DDBJ databases">
        <title>Draft genome sequence of Sabulilitoribacter arenilitoris KCTC 52401.</title>
        <authorList>
            <person name="Oh J.-S."/>
        </authorList>
    </citation>
    <scope>NUCLEOTIDE SEQUENCE</scope>
    <source>
        <strain evidence="1">HMF6543</strain>
    </source>
</reference>